<evidence type="ECO:0000256" key="1">
    <source>
        <dbReference type="SAM" id="SignalP"/>
    </source>
</evidence>
<dbReference type="RefSeq" id="WP_153811266.1">
    <property type="nucleotide sequence ID" value="NZ_BDCO01000002.1"/>
</dbReference>
<dbReference type="OrthoDB" id="9827845at2"/>
<feature type="chain" id="PRO_5007524611" evidence="1">
    <location>
        <begin position="20"/>
        <end position="146"/>
    </location>
</feature>
<keyword evidence="3" id="KW-1185">Reference proteome</keyword>
<evidence type="ECO:0000313" key="2">
    <source>
        <dbReference type="EMBL" id="GAT32388.1"/>
    </source>
</evidence>
<organism evidence="2 3">
    <name type="scientific">Terrimicrobium sacchariphilum</name>
    <dbReference type="NCBI Taxonomy" id="690879"/>
    <lineage>
        <taxon>Bacteria</taxon>
        <taxon>Pseudomonadati</taxon>
        <taxon>Verrucomicrobiota</taxon>
        <taxon>Terrimicrobiia</taxon>
        <taxon>Terrimicrobiales</taxon>
        <taxon>Terrimicrobiaceae</taxon>
        <taxon>Terrimicrobium</taxon>
    </lineage>
</organism>
<protein>
    <submittedName>
        <fullName evidence="2">Uncharacterized protein</fullName>
    </submittedName>
</protein>
<evidence type="ECO:0000313" key="3">
    <source>
        <dbReference type="Proteomes" id="UP000076023"/>
    </source>
</evidence>
<dbReference type="EMBL" id="BDCO01000002">
    <property type="protein sequence ID" value="GAT32388.1"/>
    <property type="molecule type" value="Genomic_DNA"/>
</dbReference>
<dbReference type="Proteomes" id="UP000076023">
    <property type="component" value="Unassembled WGS sequence"/>
</dbReference>
<keyword evidence="1" id="KW-0732">Signal</keyword>
<reference evidence="3" key="1">
    <citation type="journal article" date="2017" name="Genome Announc.">
        <title>Draft Genome Sequence of Terrimicrobium sacchariphilum NM-5T, a Facultative Anaerobic Soil Bacterium of the Class Spartobacteria.</title>
        <authorList>
            <person name="Qiu Y.L."/>
            <person name="Tourlousse D.M."/>
            <person name="Matsuura N."/>
            <person name="Ohashi A."/>
            <person name="Sekiguchi Y."/>
        </authorList>
    </citation>
    <scope>NUCLEOTIDE SEQUENCE [LARGE SCALE GENOMIC DNA]</scope>
    <source>
        <strain evidence="3">NM-5</strain>
    </source>
</reference>
<dbReference type="AlphaFoldDB" id="A0A146G6H0"/>
<sequence length="146" mass="16709">MTTRITVLLLTGFVMSAFATPPYDPYSPQSPQILEFQKGKRTTIKAIQVGTDTLTGERALYIDYLPSSPSKNMWNQITEMYDVAQHFHPLASTEKVSKIWIRPMLNSDEIFSSENTAYPYTVKDGVASSDWKVEFQPWFRSDKTKD</sequence>
<proteinExistence type="predicted"/>
<dbReference type="STRING" id="690879.TSACC_2786"/>
<gene>
    <name evidence="2" type="ORF">TSACC_2786</name>
</gene>
<dbReference type="InParanoid" id="A0A146G6H0"/>
<feature type="signal peptide" evidence="1">
    <location>
        <begin position="1"/>
        <end position="19"/>
    </location>
</feature>
<name>A0A146G6H0_TERSA</name>
<accession>A0A146G6H0</accession>
<comment type="caution">
    <text evidence="2">The sequence shown here is derived from an EMBL/GenBank/DDBJ whole genome shotgun (WGS) entry which is preliminary data.</text>
</comment>